<dbReference type="Proteomes" id="UP001286174">
    <property type="component" value="Unassembled WGS sequence"/>
</dbReference>
<dbReference type="FunFam" id="3.20.20.10:FF:000002">
    <property type="entry name" value="Alanine racemase"/>
    <property type="match status" value="1"/>
</dbReference>
<keyword evidence="2 4" id="KW-0663">Pyridoxal phosphate</keyword>
<feature type="modified residue" description="N6-(pyridoxal phosphate)lysine" evidence="4 5">
    <location>
        <position position="34"/>
    </location>
</feature>
<dbReference type="PANTHER" id="PTHR30511">
    <property type="entry name" value="ALANINE RACEMASE"/>
    <property type="match status" value="1"/>
</dbReference>
<feature type="binding site" evidence="4 6">
    <location>
        <position position="297"/>
    </location>
    <ligand>
        <name>substrate</name>
    </ligand>
</feature>
<organism evidence="8 9">
    <name type="scientific">Grylomicrobium aquisgranensis</name>
    <dbReference type="NCBI Taxonomy" id="2926318"/>
    <lineage>
        <taxon>Bacteria</taxon>
        <taxon>Bacillati</taxon>
        <taxon>Bacillota</taxon>
        <taxon>Erysipelotrichia</taxon>
        <taxon>Erysipelotrichales</taxon>
        <taxon>Erysipelotrichaceae</taxon>
        <taxon>Grylomicrobium</taxon>
    </lineage>
</organism>
<dbReference type="EMBL" id="JALBUR010000031">
    <property type="protein sequence ID" value="MDX8420310.1"/>
    <property type="molecule type" value="Genomic_DNA"/>
</dbReference>
<dbReference type="PANTHER" id="PTHR30511:SF0">
    <property type="entry name" value="ALANINE RACEMASE, CATABOLIC-RELATED"/>
    <property type="match status" value="1"/>
</dbReference>
<comment type="catalytic activity">
    <reaction evidence="4">
        <text>L-alanine = D-alanine</text>
        <dbReference type="Rhea" id="RHEA:20249"/>
        <dbReference type="ChEBI" id="CHEBI:57416"/>
        <dbReference type="ChEBI" id="CHEBI:57972"/>
        <dbReference type="EC" id="5.1.1.1"/>
    </reaction>
</comment>
<dbReference type="InterPro" id="IPR000821">
    <property type="entry name" value="Ala_racemase"/>
</dbReference>
<sequence length="368" mass="41005">MYRRTWMEINLDQIAENVRKIGDICHKKVIAVLKADAYGCGDIQVCRACEEAGAQMVAVSSLDEAMILRNEGYTGKLLILGMSDPDDVEDLKKADAATAAYSSAWVDEVLKHDARGLKVHLAVDTGMNRIGFKDLDEMRAALQKMLDAGVIVEGIFTHFYCSDIPDHVITDRQFAAFDEAVKAMHYPFEWIHCDNSDATLFHQDPLSNACRVGITLYGISPYRNDFAHPISLYSAVYMCKHVPAGETIGYGATYTTTGDEIIGTAPIGYADGLIRANQGRKVYVDGQYGTIVGRVCMDQVMIRLDHEVPMGTKVEIFGPHISLEEMAADLHTIPYEVICLISGRVTRRYIWHGQLMQEQNDRLIRSEA</sequence>
<dbReference type="SUPFAM" id="SSF51419">
    <property type="entry name" value="PLP-binding barrel"/>
    <property type="match status" value="1"/>
</dbReference>
<feature type="binding site" evidence="4 6">
    <location>
        <position position="129"/>
    </location>
    <ligand>
        <name>substrate</name>
    </ligand>
</feature>
<dbReference type="EC" id="5.1.1.1" evidence="4"/>
<reference evidence="8 9" key="1">
    <citation type="submission" date="2022-03" db="EMBL/GenBank/DDBJ databases">
        <title>Novel taxa within the pig intestine.</title>
        <authorList>
            <person name="Wylensek D."/>
            <person name="Bishof K."/>
            <person name="Afrizal A."/>
            <person name="Clavel T."/>
        </authorList>
    </citation>
    <scope>NUCLEOTIDE SEQUENCE [LARGE SCALE GENOMIC DNA]</scope>
    <source>
        <strain evidence="8 9">CLA-KB-P133</strain>
    </source>
</reference>
<keyword evidence="3 4" id="KW-0413">Isomerase</keyword>
<dbReference type="InterPro" id="IPR029066">
    <property type="entry name" value="PLP-binding_barrel"/>
</dbReference>
<feature type="active site" description="Proton acceptor; specific for D-alanine" evidence="4">
    <location>
        <position position="34"/>
    </location>
</feature>
<dbReference type="SUPFAM" id="SSF50621">
    <property type="entry name" value="Alanine racemase C-terminal domain-like"/>
    <property type="match status" value="1"/>
</dbReference>
<dbReference type="GO" id="GO:0030170">
    <property type="term" value="F:pyridoxal phosphate binding"/>
    <property type="evidence" value="ECO:0007669"/>
    <property type="project" value="UniProtKB-UniRule"/>
</dbReference>
<dbReference type="Pfam" id="PF01168">
    <property type="entry name" value="Ala_racemase_N"/>
    <property type="match status" value="1"/>
</dbReference>
<dbReference type="GO" id="GO:0005829">
    <property type="term" value="C:cytosol"/>
    <property type="evidence" value="ECO:0007669"/>
    <property type="project" value="TreeGrafter"/>
</dbReference>
<dbReference type="InterPro" id="IPR001608">
    <property type="entry name" value="Ala_racemase_N"/>
</dbReference>
<dbReference type="CDD" id="cd00430">
    <property type="entry name" value="PLPDE_III_AR"/>
    <property type="match status" value="1"/>
</dbReference>
<dbReference type="HAMAP" id="MF_01201">
    <property type="entry name" value="Ala_racemase"/>
    <property type="match status" value="1"/>
</dbReference>
<evidence type="ECO:0000313" key="8">
    <source>
        <dbReference type="EMBL" id="MDX8420310.1"/>
    </source>
</evidence>
<dbReference type="InterPro" id="IPR020622">
    <property type="entry name" value="Ala_racemase_pyridoxalP-BS"/>
</dbReference>
<protein>
    <recommendedName>
        <fullName evidence="4">Alanine racemase</fullName>
        <ecNumber evidence="4">5.1.1.1</ecNumber>
    </recommendedName>
</protein>
<dbReference type="GO" id="GO:0030632">
    <property type="term" value="P:D-alanine biosynthetic process"/>
    <property type="evidence" value="ECO:0007669"/>
    <property type="project" value="UniProtKB-UniRule"/>
</dbReference>
<evidence type="ECO:0000256" key="3">
    <source>
        <dbReference type="ARBA" id="ARBA00023235"/>
    </source>
</evidence>
<proteinExistence type="inferred from homology"/>
<dbReference type="RefSeq" id="WP_370596478.1">
    <property type="nucleotide sequence ID" value="NZ_JALBUR010000031.1"/>
</dbReference>
<dbReference type="Pfam" id="PF00842">
    <property type="entry name" value="Ala_racemase_C"/>
    <property type="match status" value="1"/>
</dbReference>
<comment type="similarity">
    <text evidence="4">Belongs to the alanine racemase family.</text>
</comment>
<accession>A0AB35U5T4</accession>
<comment type="caution">
    <text evidence="8">The sequence shown here is derived from an EMBL/GenBank/DDBJ whole genome shotgun (WGS) entry which is preliminary data.</text>
</comment>
<evidence type="ECO:0000256" key="2">
    <source>
        <dbReference type="ARBA" id="ARBA00022898"/>
    </source>
</evidence>
<name>A0AB35U5T4_9FIRM</name>
<comment type="pathway">
    <text evidence="4">Amino-acid biosynthesis; D-alanine biosynthesis; D-alanine from L-alanine: step 1/1.</text>
</comment>
<dbReference type="SMART" id="SM01005">
    <property type="entry name" value="Ala_racemase_C"/>
    <property type="match status" value="1"/>
</dbReference>
<evidence type="ECO:0000256" key="5">
    <source>
        <dbReference type="PIRSR" id="PIRSR600821-50"/>
    </source>
</evidence>
<dbReference type="InterPro" id="IPR011079">
    <property type="entry name" value="Ala_racemase_C"/>
</dbReference>
<evidence type="ECO:0000256" key="1">
    <source>
        <dbReference type="ARBA" id="ARBA00001933"/>
    </source>
</evidence>
<dbReference type="PROSITE" id="PS00395">
    <property type="entry name" value="ALANINE_RACEMASE"/>
    <property type="match status" value="1"/>
</dbReference>
<dbReference type="Gene3D" id="3.20.20.10">
    <property type="entry name" value="Alanine racemase"/>
    <property type="match status" value="1"/>
</dbReference>
<dbReference type="Gene3D" id="2.40.37.10">
    <property type="entry name" value="Lyase, Ornithine Decarboxylase, Chain A, domain 1"/>
    <property type="match status" value="1"/>
</dbReference>
<dbReference type="NCBIfam" id="TIGR00492">
    <property type="entry name" value="alr"/>
    <property type="match status" value="1"/>
</dbReference>
<gene>
    <name evidence="8" type="primary">alr</name>
    <name evidence="8" type="ORF">MOZ60_09450</name>
</gene>
<feature type="domain" description="Alanine racemase C-terminal" evidence="7">
    <location>
        <begin position="229"/>
        <end position="350"/>
    </location>
</feature>
<dbReference type="PRINTS" id="PR00992">
    <property type="entry name" value="ALARACEMASE"/>
</dbReference>
<dbReference type="GO" id="GO:0009252">
    <property type="term" value="P:peptidoglycan biosynthetic process"/>
    <property type="evidence" value="ECO:0007669"/>
    <property type="project" value="TreeGrafter"/>
</dbReference>
<comment type="cofactor">
    <cofactor evidence="1 4 5">
        <name>pyridoxal 5'-phosphate</name>
        <dbReference type="ChEBI" id="CHEBI:597326"/>
    </cofactor>
</comment>
<evidence type="ECO:0000256" key="4">
    <source>
        <dbReference type="HAMAP-Rule" id="MF_01201"/>
    </source>
</evidence>
<dbReference type="GO" id="GO:0008784">
    <property type="term" value="F:alanine racemase activity"/>
    <property type="evidence" value="ECO:0007669"/>
    <property type="project" value="UniProtKB-UniRule"/>
</dbReference>
<keyword evidence="9" id="KW-1185">Reference proteome</keyword>
<evidence type="ECO:0000259" key="7">
    <source>
        <dbReference type="SMART" id="SM01005"/>
    </source>
</evidence>
<dbReference type="AlphaFoldDB" id="A0AB35U5T4"/>
<feature type="active site" description="Proton acceptor; specific for L-alanine" evidence="4">
    <location>
        <position position="250"/>
    </location>
</feature>
<dbReference type="InterPro" id="IPR009006">
    <property type="entry name" value="Ala_racemase/Decarboxylase_C"/>
</dbReference>
<evidence type="ECO:0000313" key="9">
    <source>
        <dbReference type="Proteomes" id="UP001286174"/>
    </source>
</evidence>
<comment type="function">
    <text evidence="4">Catalyzes the interconversion of L-alanine and D-alanine. May also act on other amino acids.</text>
</comment>
<evidence type="ECO:0000256" key="6">
    <source>
        <dbReference type="PIRSR" id="PIRSR600821-52"/>
    </source>
</evidence>